<keyword evidence="5" id="KW-1185">Reference proteome</keyword>
<dbReference type="Pfam" id="PF06030">
    <property type="entry name" value="WxLIP_PGBD"/>
    <property type="match status" value="1"/>
</dbReference>
<dbReference type="InterPro" id="IPR021759">
    <property type="entry name" value="WxLIP_HBD"/>
</dbReference>
<gene>
    <name evidence="4" type="ORF">LPPLD21_01826</name>
</gene>
<dbReference type="InterPro" id="IPR010317">
    <property type="entry name" value="WxLIP_PGBD"/>
</dbReference>
<evidence type="ECO:0000259" key="3">
    <source>
        <dbReference type="Pfam" id="PF11797"/>
    </source>
</evidence>
<evidence type="ECO:0000256" key="1">
    <source>
        <dbReference type="SAM" id="Phobius"/>
    </source>
</evidence>
<dbReference type="Pfam" id="PF11797">
    <property type="entry name" value="WxLIP_HBD"/>
    <property type="match status" value="1"/>
</dbReference>
<dbReference type="EMBL" id="BDOR01000009">
    <property type="protein sequence ID" value="GBF02279.1"/>
    <property type="molecule type" value="Genomic_DNA"/>
</dbReference>
<comment type="caution">
    <text evidence="4">The sequence shown here is derived from an EMBL/GenBank/DDBJ whole genome shotgun (WGS) entry which is preliminary data.</text>
</comment>
<feature type="transmembrane region" description="Helical" evidence="1">
    <location>
        <begin position="339"/>
        <end position="362"/>
    </location>
</feature>
<dbReference type="Proteomes" id="UP000236162">
    <property type="component" value="Unassembled WGS sequence"/>
</dbReference>
<name>A0ABQ0NB84_9LACO</name>
<feature type="domain" description="WxL Interacting Protein peptidoglycan binding" evidence="2">
    <location>
        <begin position="62"/>
        <end position="180"/>
    </location>
</feature>
<evidence type="ECO:0000313" key="4">
    <source>
        <dbReference type="EMBL" id="GBF02279.1"/>
    </source>
</evidence>
<keyword evidence="1" id="KW-1133">Transmembrane helix</keyword>
<feature type="domain" description="WxL Interacting Protein host binding" evidence="3">
    <location>
        <begin position="192"/>
        <end position="328"/>
    </location>
</feature>
<keyword evidence="1" id="KW-0472">Membrane</keyword>
<evidence type="ECO:0000313" key="5">
    <source>
        <dbReference type="Proteomes" id="UP000236162"/>
    </source>
</evidence>
<keyword evidence="1" id="KW-0812">Transmembrane</keyword>
<dbReference type="Gene3D" id="2.60.40.1710">
    <property type="entry name" value="Subtilisin-like superfamily"/>
    <property type="match status" value="1"/>
</dbReference>
<protein>
    <submittedName>
        <fullName evidence="4">Cell surface protein</fullName>
    </submittedName>
</protein>
<organism evidence="4 5">
    <name type="scientific">Lactiplantibacillus paraplantarum</name>
    <dbReference type="NCBI Taxonomy" id="60520"/>
    <lineage>
        <taxon>Bacteria</taxon>
        <taxon>Bacillati</taxon>
        <taxon>Bacillota</taxon>
        <taxon>Bacilli</taxon>
        <taxon>Lactobacillales</taxon>
        <taxon>Lactobacillaceae</taxon>
        <taxon>Lactiplantibacillus</taxon>
    </lineage>
</organism>
<proteinExistence type="predicted"/>
<sequence>MNGLTEAATRKEWQLQSYIARYLPLKKGRVKHMKKMFWQLLAVVGMIMAGLMMTARADDLNYTVQANLPDNQINQKVSYFDLKVTPGQTQNLTLNIKNNDSKEHRYTVSPNLAVTNENGIIDYSQAKAKADRSLKFNIKTALSDVQTVTVPAKTTKKVTVKLTVPEKTFKGIALGGINIIQELSTKAKQSSSGMAINNQYAYVLGLQLQESDPTNIKPDMKLHQVKAKQRNYRNYVTANLQNTQPVIMHGLKIKSYVTKAGSSKKVLTATKENMSMAPNSNFDFAIGDGTQQLKPGKYTLHLTATADKGKWQFTKNFTITNKEAETLNDTAVTEKQTNYFWWFVALGIVIIGLLAAIVWLLLKNRRRQD</sequence>
<accession>A0ABQ0NB84</accession>
<evidence type="ECO:0000259" key="2">
    <source>
        <dbReference type="Pfam" id="PF06030"/>
    </source>
</evidence>
<reference evidence="4 5" key="1">
    <citation type="submission" date="2017-04" db="EMBL/GenBank/DDBJ databases">
        <title>In vitro and in silico characterization of Lactobacillus paraplantarum D2-1, a starter culture for soymilk fermentation.</title>
        <authorList>
            <person name="Endo A."/>
            <person name="Sasaki F."/>
            <person name="Maeno S."/>
            <person name="Kanesaki Y."/>
            <person name="Kubota E."/>
            <person name="Torres G.A."/>
            <person name="Tomita S."/>
            <person name="Nakagawa J."/>
        </authorList>
    </citation>
    <scope>NUCLEOTIDE SEQUENCE [LARGE SCALE GENOMIC DNA]</scope>
    <source>
        <strain evidence="4 5">D2-1</strain>
    </source>
</reference>
<feature type="transmembrane region" description="Helical" evidence="1">
    <location>
        <begin position="36"/>
        <end position="55"/>
    </location>
</feature>